<dbReference type="Proteomes" id="UP000314294">
    <property type="component" value="Unassembled WGS sequence"/>
</dbReference>
<feature type="compositionally biased region" description="Basic and acidic residues" evidence="1">
    <location>
        <begin position="40"/>
        <end position="68"/>
    </location>
</feature>
<feature type="region of interest" description="Disordered" evidence="1">
    <location>
        <begin position="1"/>
        <end position="77"/>
    </location>
</feature>
<name>A0A4Z2J6J6_9TELE</name>
<proteinExistence type="predicted"/>
<dbReference type="AlphaFoldDB" id="A0A4Z2J6J6"/>
<organism evidence="2 3">
    <name type="scientific">Liparis tanakae</name>
    <name type="common">Tanaka's snailfish</name>
    <dbReference type="NCBI Taxonomy" id="230148"/>
    <lineage>
        <taxon>Eukaryota</taxon>
        <taxon>Metazoa</taxon>
        <taxon>Chordata</taxon>
        <taxon>Craniata</taxon>
        <taxon>Vertebrata</taxon>
        <taxon>Euteleostomi</taxon>
        <taxon>Actinopterygii</taxon>
        <taxon>Neopterygii</taxon>
        <taxon>Teleostei</taxon>
        <taxon>Neoteleostei</taxon>
        <taxon>Acanthomorphata</taxon>
        <taxon>Eupercaria</taxon>
        <taxon>Perciformes</taxon>
        <taxon>Cottioidei</taxon>
        <taxon>Cottales</taxon>
        <taxon>Liparidae</taxon>
        <taxon>Liparis</taxon>
    </lineage>
</organism>
<sequence length="77" mass="8771">MSWSSCCRDSSAKRWGAKLPHRRTKSIPDTEPRTVQGSQAKERYRDKMKALTRDERLQPPEWPDRTGADTKGGGVNL</sequence>
<dbReference type="EMBL" id="SRLO01000022">
    <property type="protein sequence ID" value="TNN85173.1"/>
    <property type="molecule type" value="Genomic_DNA"/>
</dbReference>
<evidence type="ECO:0000313" key="3">
    <source>
        <dbReference type="Proteomes" id="UP000314294"/>
    </source>
</evidence>
<evidence type="ECO:0000256" key="1">
    <source>
        <dbReference type="SAM" id="MobiDB-lite"/>
    </source>
</evidence>
<reference evidence="2 3" key="1">
    <citation type="submission" date="2019-03" db="EMBL/GenBank/DDBJ databases">
        <title>First draft genome of Liparis tanakae, snailfish: a comprehensive survey of snailfish specific genes.</title>
        <authorList>
            <person name="Kim W."/>
            <person name="Song I."/>
            <person name="Jeong J.-H."/>
            <person name="Kim D."/>
            <person name="Kim S."/>
            <person name="Ryu S."/>
            <person name="Song J.Y."/>
            <person name="Lee S.K."/>
        </authorList>
    </citation>
    <scope>NUCLEOTIDE SEQUENCE [LARGE SCALE GENOMIC DNA]</scope>
    <source>
        <tissue evidence="2">Muscle</tissue>
    </source>
</reference>
<comment type="caution">
    <text evidence="2">The sequence shown here is derived from an EMBL/GenBank/DDBJ whole genome shotgun (WGS) entry which is preliminary data.</text>
</comment>
<feature type="compositionally biased region" description="Basic residues" evidence="1">
    <location>
        <begin position="15"/>
        <end position="25"/>
    </location>
</feature>
<accession>A0A4Z2J6J6</accession>
<evidence type="ECO:0000313" key="2">
    <source>
        <dbReference type="EMBL" id="TNN85173.1"/>
    </source>
</evidence>
<gene>
    <name evidence="2" type="ORF">EYF80_004523</name>
</gene>
<keyword evidence="3" id="KW-1185">Reference proteome</keyword>
<protein>
    <submittedName>
        <fullName evidence="2">Uncharacterized protein</fullName>
    </submittedName>
</protein>